<dbReference type="EMBL" id="VSSQ01100047">
    <property type="protein sequence ID" value="MPN42352.1"/>
    <property type="molecule type" value="Genomic_DNA"/>
</dbReference>
<sequence>MNVNELHNGHGGQQKEQHFADVADAFQDLMIDYKVAYLDLKSVMLKFGM</sequence>
<evidence type="ECO:0000313" key="1">
    <source>
        <dbReference type="EMBL" id="MPN42352.1"/>
    </source>
</evidence>
<proteinExistence type="predicted"/>
<protein>
    <submittedName>
        <fullName evidence="1">Uncharacterized protein</fullName>
    </submittedName>
</protein>
<dbReference type="AlphaFoldDB" id="A0A645HV52"/>
<gene>
    <name evidence="1" type="ORF">SDC9_189909</name>
</gene>
<name>A0A645HV52_9ZZZZ</name>
<reference evidence="1" key="1">
    <citation type="submission" date="2019-08" db="EMBL/GenBank/DDBJ databases">
        <authorList>
            <person name="Kucharzyk K."/>
            <person name="Murdoch R.W."/>
            <person name="Higgins S."/>
            <person name="Loffler F."/>
        </authorList>
    </citation>
    <scope>NUCLEOTIDE SEQUENCE</scope>
</reference>
<accession>A0A645HV52</accession>
<comment type="caution">
    <text evidence="1">The sequence shown here is derived from an EMBL/GenBank/DDBJ whole genome shotgun (WGS) entry which is preliminary data.</text>
</comment>
<organism evidence="1">
    <name type="scientific">bioreactor metagenome</name>
    <dbReference type="NCBI Taxonomy" id="1076179"/>
    <lineage>
        <taxon>unclassified sequences</taxon>
        <taxon>metagenomes</taxon>
        <taxon>ecological metagenomes</taxon>
    </lineage>
</organism>